<proteinExistence type="predicted"/>
<dbReference type="Proteomes" id="UP001465755">
    <property type="component" value="Unassembled WGS sequence"/>
</dbReference>
<comment type="caution">
    <text evidence="1">The sequence shown here is derived from an EMBL/GenBank/DDBJ whole genome shotgun (WGS) entry which is preliminary data.</text>
</comment>
<keyword evidence="2" id="KW-1185">Reference proteome</keyword>
<dbReference type="AlphaFoldDB" id="A0AAW1NYG0"/>
<reference evidence="1 2" key="1">
    <citation type="journal article" date="2024" name="Nat. Commun.">
        <title>Phylogenomics reveals the evolutionary origins of lichenization in chlorophyte algae.</title>
        <authorList>
            <person name="Puginier C."/>
            <person name="Libourel C."/>
            <person name="Otte J."/>
            <person name="Skaloud P."/>
            <person name="Haon M."/>
            <person name="Grisel S."/>
            <person name="Petersen M."/>
            <person name="Berrin J.G."/>
            <person name="Delaux P.M."/>
            <person name="Dal Grande F."/>
            <person name="Keller J."/>
        </authorList>
    </citation>
    <scope>NUCLEOTIDE SEQUENCE [LARGE SCALE GENOMIC DNA]</scope>
    <source>
        <strain evidence="1 2">SAG 2036</strain>
    </source>
</reference>
<dbReference type="EMBL" id="JALJOQ010000066">
    <property type="protein sequence ID" value="KAK9802833.1"/>
    <property type="molecule type" value="Genomic_DNA"/>
</dbReference>
<sequence length="94" mass="10592">MCDLAMTKALLARAFQSFGSPAAQPSLAEHDLDRLILLCFRLQLSEQRSWTRYKLLRRRTGSPTDKRVQARKAHSNIPVDRLVIRSLADAASNA</sequence>
<protein>
    <submittedName>
        <fullName evidence="1">Uncharacterized protein</fullName>
    </submittedName>
</protein>
<organism evidence="1 2">
    <name type="scientific">Symbiochloris irregularis</name>
    <dbReference type="NCBI Taxonomy" id="706552"/>
    <lineage>
        <taxon>Eukaryota</taxon>
        <taxon>Viridiplantae</taxon>
        <taxon>Chlorophyta</taxon>
        <taxon>core chlorophytes</taxon>
        <taxon>Trebouxiophyceae</taxon>
        <taxon>Trebouxiales</taxon>
        <taxon>Trebouxiaceae</taxon>
        <taxon>Symbiochloris</taxon>
    </lineage>
</organism>
<accession>A0AAW1NYG0</accession>
<evidence type="ECO:0000313" key="2">
    <source>
        <dbReference type="Proteomes" id="UP001465755"/>
    </source>
</evidence>
<evidence type="ECO:0000313" key="1">
    <source>
        <dbReference type="EMBL" id="KAK9802833.1"/>
    </source>
</evidence>
<gene>
    <name evidence="1" type="ORF">WJX73_004330</name>
</gene>
<name>A0AAW1NYG0_9CHLO</name>